<reference evidence="2 3" key="1">
    <citation type="submission" date="2016-11" db="EMBL/GenBank/DDBJ databases">
        <authorList>
            <person name="Jaros S."/>
            <person name="Januszkiewicz K."/>
            <person name="Wedrychowicz H."/>
        </authorList>
    </citation>
    <scope>NUCLEOTIDE SEQUENCE [LARGE SCALE GENOMIC DNA]</scope>
</reference>
<protein>
    <submittedName>
        <fullName evidence="2">BQ5605_C022g09567 protein</fullName>
    </submittedName>
</protein>
<organism evidence="2 3">
    <name type="scientific">Microbotryum silenes-dioicae</name>
    <dbReference type="NCBI Taxonomy" id="796604"/>
    <lineage>
        <taxon>Eukaryota</taxon>
        <taxon>Fungi</taxon>
        <taxon>Dikarya</taxon>
        <taxon>Basidiomycota</taxon>
        <taxon>Pucciniomycotina</taxon>
        <taxon>Microbotryomycetes</taxon>
        <taxon>Microbotryales</taxon>
        <taxon>Microbotryaceae</taxon>
        <taxon>Microbotryum</taxon>
    </lineage>
</organism>
<keyword evidence="3" id="KW-1185">Reference proteome</keyword>
<dbReference type="EMBL" id="FQNC01000084">
    <property type="protein sequence ID" value="SGZ22965.1"/>
    <property type="molecule type" value="Genomic_DNA"/>
</dbReference>
<dbReference type="Proteomes" id="UP000249464">
    <property type="component" value="Unassembled WGS sequence"/>
</dbReference>
<accession>A0A2X0PKJ7</accession>
<sequence>MHLLFRSYKNNYINPAPRPAILAIACCLRLSNLNPDRRSRLQKEDQSDFYTEALFIAAGKPRESDRNSWKQFEAKGSDRGARS</sequence>
<proteinExistence type="predicted"/>
<evidence type="ECO:0000313" key="3">
    <source>
        <dbReference type="Proteomes" id="UP000249464"/>
    </source>
</evidence>
<feature type="region of interest" description="Disordered" evidence="1">
    <location>
        <begin position="60"/>
        <end position="83"/>
    </location>
</feature>
<evidence type="ECO:0000313" key="2">
    <source>
        <dbReference type="EMBL" id="SGZ22965.1"/>
    </source>
</evidence>
<name>A0A2X0PKJ7_9BASI</name>
<evidence type="ECO:0000256" key="1">
    <source>
        <dbReference type="SAM" id="MobiDB-lite"/>
    </source>
</evidence>
<dbReference type="AlphaFoldDB" id="A0A2X0PKJ7"/>
<gene>
    <name evidence="2" type="primary">BQ5605_C022g09567</name>
    <name evidence="2" type="ORF">BQ5605_C022G09567</name>
</gene>